<keyword evidence="4" id="KW-1185">Reference proteome</keyword>
<dbReference type="Gene3D" id="2.30.330.10">
    <property type="entry name" value="SpoA-like"/>
    <property type="match status" value="1"/>
</dbReference>
<accession>A0A0M6YEH8</accession>
<dbReference type="AlphaFoldDB" id="A0A0M6YEH8"/>
<gene>
    <name evidence="3" type="ORF">JDO7802_00757</name>
</gene>
<keyword evidence="3" id="KW-0966">Cell projection</keyword>
<dbReference type="EMBL" id="CXSU01000005">
    <property type="protein sequence ID" value="CTQ48752.1"/>
    <property type="molecule type" value="Genomic_DNA"/>
</dbReference>
<evidence type="ECO:0000313" key="4">
    <source>
        <dbReference type="Proteomes" id="UP000049222"/>
    </source>
</evidence>
<reference evidence="3 4" key="1">
    <citation type="submission" date="2015-07" db="EMBL/GenBank/DDBJ databases">
        <authorList>
            <person name="Noorani M."/>
        </authorList>
    </citation>
    <scope>NUCLEOTIDE SEQUENCE [LARGE SCALE GENOMIC DNA]</scope>
    <source>
        <strain evidence="3 4">CECT 7802</strain>
    </source>
</reference>
<feature type="domain" description="Flagellar motor switch protein FliN-like C-terminal" evidence="2">
    <location>
        <begin position="230"/>
        <end position="269"/>
    </location>
</feature>
<feature type="region of interest" description="Disordered" evidence="1">
    <location>
        <begin position="312"/>
        <end position="379"/>
    </location>
</feature>
<organism evidence="3 4">
    <name type="scientific">Jannaschia donghaensis</name>
    <dbReference type="NCBI Taxonomy" id="420998"/>
    <lineage>
        <taxon>Bacteria</taxon>
        <taxon>Pseudomonadati</taxon>
        <taxon>Pseudomonadota</taxon>
        <taxon>Alphaproteobacteria</taxon>
        <taxon>Rhodobacterales</taxon>
        <taxon>Roseobacteraceae</taxon>
        <taxon>Jannaschia</taxon>
    </lineage>
</organism>
<dbReference type="Pfam" id="PF01052">
    <property type="entry name" value="FliMN_C"/>
    <property type="match status" value="1"/>
</dbReference>
<proteinExistence type="predicted"/>
<dbReference type="Proteomes" id="UP000049222">
    <property type="component" value="Unassembled WGS sequence"/>
</dbReference>
<name>A0A0M6YEH8_9RHOB</name>
<evidence type="ECO:0000259" key="2">
    <source>
        <dbReference type="Pfam" id="PF01052"/>
    </source>
</evidence>
<dbReference type="SUPFAM" id="SSF101801">
    <property type="entry name" value="Surface presentation of antigens (SPOA)"/>
    <property type="match status" value="1"/>
</dbReference>
<evidence type="ECO:0000313" key="3">
    <source>
        <dbReference type="EMBL" id="CTQ48752.1"/>
    </source>
</evidence>
<keyword evidence="3" id="KW-0969">Cilium</keyword>
<sequence>MAGGRAAGAPPAADAPPAPGLERALATAALRVGDGIAGLGLGTADRSSRRLDAAAAFEGFDEKALCLMIDPPDLTTEEVAAHSQDTLAALTGLIVLPPSVTDALIEVQTIGRVDGPARAPRRPTRIDAALVQPFARSLLEQVRRLAASDSDEPKIGNLRTGSFLAGPESLSLVLTAHRYLRLDLDLKLGDGVRSGTISVLVPLDEMALPQVGDDIDPEAGWKASMRATAMDAPVLLQAVLPPLRLPLSRLLSLKVGDVIPLPHHALAEVALHGGSSGVTVPGRASVPRGTSLVARLGQLNGMRAVKIAALPGETAGDPQDDSASGEFGGMPGRVASHPPGDLPPAPAREMAIPGGSASKAADPLDLDDLPDLPGLPDLP</sequence>
<protein>
    <submittedName>
        <fullName evidence="3">Flagellar motor switch protein FliM</fullName>
    </submittedName>
</protein>
<dbReference type="STRING" id="420998.JDO7802_00757"/>
<dbReference type="InterPro" id="IPR036429">
    <property type="entry name" value="SpoA-like_sf"/>
</dbReference>
<keyword evidence="3" id="KW-0282">Flagellum</keyword>
<dbReference type="RefSeq" id="WP_187298089.1">
    <property type="nucleotide sequence ID" value="NZ_CXSU01000005.1"/>
</dbReference>
<dbReference type="InterPro" id="IPR001543">
    <property type="entry name" value="FliN-like_C"/>
</dbReference>
<evidence type="ECO:0000256" key="1">
    <source>
        <dbReference type="SAM" id="MobiDB-lite"/>
    </source>
</evidence>